<dbReference type="eggNOG" id="COG0248">
    <property type="taxonomic scope" value="Bacteria"/>
</dbReference>
<dbReference type="Gene3D" id="3.30.420.150">
    <property type="entry name" value="Exopolyphosphatase. Domain 2"/>
    <property type="match status" value="1"/>
</dbReference>
<accession>I0IRA3</accession>
<dbReference type="SUPFAM" id="SSF53067">
    <property type="entry name" value="Actin-like ATPase domain"/>
    <property type="match status" value="2"/>
</dbReference>
<dbReference type="PATRIC" id="fig|1162668.3.peg.2525"/>
<dbReference type="HOGENOM" id="CLU_025908_4_2_0"/>
<reference evidence="2 3" key="1">
    <citation type="journal article" date="2012" name="J. Bacteriol.">
        <title>Complete Genome Sequence of Leptospirillum ferrooxidans Strain C2-3, Isolated from a Fresh Volcanic Ash Deposit on the Island of Miyake, Japan.</title>
        <authorList>
            <person name="Fujimura R."/>
            <person name="Sato Y."/>
            <person name="Nishizawa T."/>
            <person name="Oshima K."/>
            <person name="Kim S.-W."/>
            <person name="Hattori M."/>
            <person name="Kamijo T."/>
            <person name="Ohta H."/>
        </authorList>
    </citation>
    <scope>NUCLEOTIDE SEQUENCE [LARGE SCALE GENOMIC DNA]</scope>
    <source>
        <strain evidence="2 3">C2-3</strain>
    </source>
</reference>
<name>I0IRA3_LEPFC</name>
<protein>
    <submittedName>
        <fullName evidence="2">Putative Ppx/GppA phosphatase family protein</fullName>
    </submittedName>
</protein>
<dbReference type="Proteomes" id="UP000007382">
    <property type="component" value="Chromosome"/>
</dbReference>
<dbReference type="RefSeq" id="WP_014450285.1">
    <property type="nucleotide sequence ID" value="NC_017094.1"/>
</dbReference>
<dbReference type="STRING" id="1162668.LFE_2129"/>
<dbReference type="Pfam" id="PF02541">
    <property type="entry name" value="Ppx-GppA"/>
    <property type="match status" value="1"/>
</dbReference>
<sequence>MSRSIRKAAIIDIGSNSMRLEIFAIRGNDWWLIERHKSPARISQGMYDDQIIKGEAISRAREALCLFAGQIAFHHIKKVRCTATSAIRDAANQREVLEILSKGIPFPIEVLSGEDEAFYSYFGVRTSINIRDGLVFDVGGGSTELIRIQDGEHIATTTLPLGAVRLSESFFRKPGMPSESEWKRLERHIDKMLKEGDILSKGTPKLLIGVGGTVRQLARIAQKKEHYPLIPQVHEYTLAKNQINKILLEIRKSSIENRISSLGVSKDRADILPAGILIISRILEGAKSPLLTVSQHGLRHGLFMEAYLESTKPPAQDIAKDTISRLVNRFGSYEDSRSFRRILLRLYETIHPETMIDKETKKLLRSLGSLAQTSLSYRPTGDSESANFLLKEECPGFSPQERILLFLALTQYRTHSDITIRKNNRSLFLSLSQKDQGKVIFFSRLAKLAREILLFTSGEMPFLSYAEPHLTIRDNRSDEEGGVERLVSTKEMEFEKGRPVIVIWMRVENYDGQSGSRLKNIEPIRKLEEELDNGED</sequence>
<evidence type="ECO:0000259" key="1">
    <source>
        <dbReference type="Pfam" id="PF02541"/>
    </source>
</evidence>
<dbReference type="CDD" id="cd24052">
    <property type="entry name" value="ASKHA_NBD_HpPPX-GppA-like"/>
    <property type="match status" value="1"/>
</dbReference>
<organism evidence="2 3">
    <name type="scientific">Leptospirillum ferrooxidans (strain C2-3)</name>
    <dbReference type="NCBI Taxonomy" id="1162668"/>
    <lineage>
        <taxon>Bacteria</taxon>
        <taxon>Pseudomonadati</taxon>
        <taxon>Nitrospirota</taxon>
        <taxon>Nitrospiria</taxon>
        <taxon>Nitrospirales</taxon>
        <taxon>Nitrospiraceae</taxon>
        <taxon>Leptospirillum</taxon>
    </lineage>
</organism>
<keyword evidence="3" id="KW-1185">Reference proteome</keyword>
<dbReference type="GO" id="GO:0006357">
    <property type="term" value="P:regulation of transcription by RNA polymerase II"/>
    <property type="evidence" value="ECO:0007669"/>
    <property type="project" value="TreeGrafter"/>
</dbReference>
<dbReference type="InterPro" id="IPR050273">
    <property type="entry name" value="GppA/Ppx_hydrolase"/>
</dbReference>
<dbReference type="EMBL" id="AP012342">
    <property type="protein sequence ID" value="BAM07802.1"/>
    <property type="molecule type" value="Genomic_DNA"/>
</dbReference>
<dbReference type="KEGG" id="lfc:LFE_2129"/>
<dbReference type="InterPro" id="IPR003695">
    <property type="entry name" value="Ppx_GppA_N"/>
</dbReference>
<dbReference type="AlphaFoldDB" id="I0IRA3"/>
<feature type="domain" description="Ppx/GppA phosphatase N-terminal" evidence="1">
    <location>
        <begin position="31"/>
        <end position="306"/>
    </location>
</feature>
<gene>
    <name evidence="2" type="ordered locus">LFE_2129</name>
</gene>
<proteinExistence type="predicted"/>
<dbReference type="InterPro" id="IPR043129">
    <property type="entry name" value="ATPase_NBD"/>
</dbReference>
<evidence type="ECO:0000313" key="2">
    <source>
        <dbReference type="EMBL" id="BAM07802.1"/>
    </source>
</evidence>
<reference evidence="3" key="2">
    <citation type="submission" date="2012-03" db="EMBL/GenBank/DDBJ databases">
        <title>The complete genome sequence of the pioneer microbe on fresh volcanic deposit, Leptospirillum ferrooxidans strain C2-3.</title>
        <authorList>
            <person name="Fujimura R."/>
            <person name="Sato Y."/>
            <person name="Nishizawa T."/>
            <person name="Nanba K."/>
            <person name="Oshima K."/>
            <person name="Hattori M."/>
            <person name="Kamijo T."/>
            <person name="Ohta H."/>
        </authorList>
    </citation>
    <scope>NUCLEOTIDE SEQUENCE [LARGE SCALE GENOMIC DNA]</scope>
    <source>
        <strain evidence="3">C2-3</strain>
    </source>
</reference>
<dbReference type="PANTHER" id="PTHR30005:SF0">
    <property type="entry name" value="RETROGRADE REGULATION PROTEIN 2"/>
    <property type="match status" value="1"/>
</dbReference>
<dbReference type="OrthoDB" id="9807195at2"/>
<dbReference type="PANTHER" id="PTHR30005">
    <property type="entry name" value="EXOPOLYPHOSPHATASE"/>
    <property type="match status" value="1"/>
</dbReference>
<dbReference type="Gene3D" id="3.30.420.40">
    <property type="match status" value="1"/>
</dbReference>
<evidence type="ECO:0000313" key="3">
    <source>
        <dbReference type="Proteomes" id="UP000007382"/>
    </source>
</evidence>